<organism evidence="2 3">
    <name type="scientific">Diaporthe australafricana</name>
    <dbReference type="NCBI Taxonomy" id="127596"/>
    <lineage>
        <taxon>Eukaryota</taxon>
        <taxon>Fungi</taxon>
        <taxon>Dikarya</taxon>
        <taxon>Ascomycota</taxon>
        <taxon>Pezizomycotina</taxon>
        <taxon>Sordariomycetes</taxon>
        <taxon>Sordariomycetidae</taxon>
        <taxon>Diaporthales</taxon>
        <taxon>Diaporthaceae</taxon>
        <taxon>Diaporthe</taxon>
    </lineage>
</organism>
<dbReference type="Pfam" id="PF03435">
    <property type="entry name" value="Sacchrp_dh_NADP"/>
    <property type="match status" value="1"/>
</dbReference>
<feature type="domain" description="Saccharopine dehydrogenase NADP binding" evidence="1">
    <location>
        <begin position="6"/>
        <end position="90"/>
    </location>
</feature>
<dbReference type="Proteomes" id="UP001583177">
    <property type="component" value="Unassembled WGS sequence"/>
</dbReference>
<dbReference type="Gene3D" id="3.40.50.720">
    <property type="entry name" value="NAD(P)-binding Rossmann-like Domain"/>
    <property type="match status" value="1"/>
</dbReference>
<dbReference type="PANTHER" id="PTHR48079">
    <property type="entry name" value="PROTEIN YEEZ"/>
    <property type="match status" value="1"/>
</dbReference>
<evidence type="ECO:0000259" key="1">
    <source>
        <dbReference type="Pfam" id="PF03435"/>
    </source>
</evidence>
<sequence length="350" mass="38330">MATFFLVGGTGHIGGAVLDLLFKEHPLSTFKVLVRSEDKAKRLRAKYPQVQTVIGDLESYATLEAGAEKADIVINAAPDITHDEGIEAILKGLTSNSRDRKGYYIHTSGASCIYEEPEPGKEPHVWDDIADIDELVTLSPEKTHIVTDNAVRAVSSKVNVAIISPPGAVYVMTTRAFNSGFEVNHGVNHMSEVDVVDLARAYIILVTNALEALEAGANVPAEPAGFPLWGDKAYYWAVGRITPFHDRMSQIASVLNKLGAIDSKEIKTMTQLDLVRTIVSGGKEYDPDAPLPPADSWMLHLGVGLSSHMCVRASRMERLGWKPERWTGEKEWEAIFSGYLSLQKDQEASN</sequence>
<evidence type="ECO:0000313" key="3">
    <source>
        <dbReference type="Proteomes" id="UP001583177"/>
    </source>
</evidence>
<name>A0ABR3X2N3_9PEZI</name>
<dbReference type="SUPFAM" id="SSF51735">
    <property type="entry name" value="NAD(P)-binding Rossmann-fold domains"/>
    <property type="match status" value="1"/>
</dbReference>
<gene>
    <name evidence="2" type="ORF">Daus18300_005414</name>
</gene>
<keyword evidence="3" id="KW-1185">Reference proteome</keyword>
<accession>A0ABR3X2N3</accession>
<dbReference type="InterPro" id="IPR036291">
    <property type="entry name" value="NAD(P)-bd_dom_sf"/>
</dbReference>
<dbReference type="InterPro" id="IPR051783">
    <property type="entry name" value="NAD(P)-dependent_oxidoreduct"/>
</dbReference>
<evidence type="ECO:0000313" key="2">
    <source>
        <dbReference type="EMBL" id="KAL1869953.1"/>
    </source>
</evidence>
<protein>
    <recommendedName>
        <fullName evidence="1">Saccharopine dehydrogenase NADP binding domain-containing protein</fullName>
    </recommendedName>
</protein>
<dbReference type="EMBL" id="JAWRVE010000039">
    <property type="protein sequence ID" value="KAL1869953.1"/>
    <property type="molecule type" value="Genomic_DNA"/>
</dbReference>
<proteinExistence type="predicted"/>
<comment type="caution">
    <text evidence="2">The sequence shown here is derived from an EMBL/GenBank/DDBJ whole genome shotgun (WGS) entry which is preliminary data.</text>
</comment>
<dbReference type="PANTHER" id="PTHR48079:SF6">
    <property type="entry name" value="NAD(P)-BINDING DOMAIN-CONTAINING PROTEIN-RELATED"/>
    <property type="match status" value="1"/>
</dbReference>
<dbReference type="InterPro" id="IPR005097">
    <property type="entry name" value="Sacchrp_dh_NADP-bd"/>
</dbReference>
<reference evidence="2 3" key="1">
    <citation type="journal article" date="2024" name="IMA Fungus">
        <title>IMA Genome - F19 : A genome assembly and annotation guide to empower mycologists, including annotated draft genome sequences of Ceratocystis pirilliformis, Diaporthe australafricana, Fusarium ophioides, Paecilomyces lecythidis, and Sporothrix stenoceras.</title>
        <authorList>
            <person name="Aylward J."/>
            <person name="Wilson A.M."/>
            <person name="Visagie C.M."/>
            <person name="Spraker J."/>
            <person name="Barnes I."/>
            <person name="Buitendag C."/>
            <person name="Ceriani C."/>
            <person name="Del Mar Angel L."/>
            <person name="du Plessis D."/>
            <person name="Fuchs T."/>
            <person name="Gasser K."/>
            <person name="Kramer D."/>
            <person name="Li W."/>
            <person name="Munsamy K."/>
            <person name="Piso A."/>
            <person name="Price J.L."/>
            <person name="Sonnekus B."/>
            <person name="Thomas C."/>
            <person name="van der Nest A."/>
            <person name="van Dijk A."/>
            <person name="van Heerden A."/>
            <person name="van Vuuren N."/>
            <person name="Yilmaz N."/>
            <person name="Duong T.A."/>
            <person name="van der Merwe N.A."/>
            <person name="Wingfield M.J."/>
            <person name="Wingfield B.D."/>
        </authorList>
    </citation>
    <scope>NUCLEOTIDE SEQUENCE [LARGE SCALE GENOMIC DNA]</scope>
    <source>
        <strain evidence="2 3">CMW 18300</strain>
    </source>
</reference>